<evidence type="ECO:0000313" key="2">
    <source>
        <dbReference type="EMBL" id="KAL2828372.1"/>
    </source>
</evidence>
<protein>
    <submittedName>
        <fullName evidence="2">Uncharacterized protein</fullName>
    </submittedName>
</protein>
<keyword evidence="3" id="KW-1185">Reference proteome</keyword>
<sequence length="172" mass="19241">MNCLVREKRYAMIMRDNMRPPGRVPGRDRRTTERNPWVERASRPAPKIPLKMGVLGPITPASSVKLKTRLASANARLQSAADPFCFSSLFEPCFFLACVAQNCASLPWFIPVGHPPCCFHQPHLERLLRLGFSVIKLIRLIPHADLIGLPKAPPTPQTSFSHLSRSPLPTLK</sequence>
<name>A0ABR4INA2_9EURO</name>
<proteinExistence type="predicted"/>
<dbReference type="Proteomes" id="UP001610446">
    <property type="component" value="Unassembled WGS sequence"/>
</dbReference>
<evidence type="ECO:0000256" key="1">
    <source>
        <dbReference type="SAM" id="MobiDB-lite"/>
    </source>
</evidence>
<reference evidence="2 3" key="1">
    <citation type="submission" date="2024-07" db="EMBL/GenBank/DDBJ databases">
        <title>Section-level genome sequencing and comparative genomics of Aspergillus sections Usti and Cavernicolus.</title>
        <authorList>
            <consortium name="Lawrence Berkeley National Laboratory"/>
            <person name="Nybo J.L."/>
            <person name="Vesth T.C."/>
            <person name="Theobald S."/>
            <person name="Frisvad J.C."/>
            <person name="Larsen T.O."/>
            <person name="Kjaerboelling I."/>
            <person name="Rothschild-Mancinelli K."/>
            <person name="Lyhne E.K."/>
            <person name="Kogle M.E."/>
            <person name="Barry K."/>
            <person name="Clum A."/>
            <person name="Na H."/>
            <person name="Ledsgaard L."/>
            <person name="Lin J."/>
            <person name="Lipzen A."/>
            <person name="Kuo A."/>
            <person name="Riley R."/>
            <person name="Mondo S."/>
            <person name="Labutti K."/>
            <person name="Haridas S."/>
            <person name="Pangalinan J."/>
            <person name="Salamov A.A."/>
            <person name="Simmons B.A."/>
            <person name="Magnuson J.K."/>
            <person name="Chen J."/>
            <person name="Drula E."/>
            <person name="Henrissat B."/>
            <person name="Wiebenga A."/>
            <person name="Lubbers R.J."/>
            <person name="Gomes A.C."/>
            <person name="Makela M.R."/>
            <person name="Stajich J."/>
            <person name="Grigoriev I.V."/>
            <person name="Mortensen U.H."/>
            <person name="De Vries R.P."/>
            <person name="Baker S.E."/>
            <person name="Andersen M.R."/>
        </authorList>
    </citation>
    <scope>NUCLEOTIDE SEQUENCE [LARGE SCALE GENOMIC DNA]</scope>
    <source>
        <strain evidence="2 3">CBS 123904</strain>
    </source>
</reference>
<comment type="caution">
    <text evidence="2">The sequence shown here is derived from an EMBL/GenBank/DDBJ whole genome shotgun (WGS) entry which is preliminary data.</text>
</comment>
<accession>A0ABR4INA2</accession>
<feature type="compositionally biased region" description="Basic and acidic residues" evidence="1">
    <location>
        <begin position="25"/>
        <end position="39"/>
    </location>
</feature>
<feature type="region of interest" description="Disordered" evidence="1">
    <location>
        <begin position="17"/>
        <end position="39"/>
    </location>
</feature>
<organism evidence="2 3">
    <name type="scientific">Aspergillus pseudoustus</name>
    <dbReference type="NCBI Taxonomy" id="1810923"/>
    <lineage>
        <taxon>Eukaryota</taxon>
        <taxon>Fungi</taxon>
        <taxon>Dikarya</taxon>
        <taxon>Ascomycota</taxon>
        <taxon>Pezizomycotina</taxon>
        <taxon>Eurotiomycetes</taxon>
        <taxon>Eurotiomycetidae</taxon>
        <taxon>Eurotiales</taxon>
        <taxon>Aspergillaceae</taxon>
        <taxon>Aspergillus</taxon>
        <taxon>Aspergillus subgen. Nidulantes</taxon>
    </lineage>
</organism>
<dbReference type="EMBL" id="JBFXLU010000363">
    <property type="protein sequence ID" value="KAL2828372.1"/>
    <property type="molecule type" value="Genomic_DNA"/>
</dbReference>
<feature type="region of interest" description="Disordered" evidence="1">
    <location>
        <begin position="152"/>
        <end position="172"/>
    </location>
</feature>
<evidence type="ECO:0000313" key="3">
    <source>
        <dbReference type="Proteomes" id="UP001610446"/>
    </source>
</evidence>
<gene>
    <name evidence="2" type="ORF">BJY01DRAFT_131509</name>
</gene>